<sequence length="152" mass="16213">MPQTLSAAFKAQKHGPRGGVADAKKQAAASPALLKKQSTSTTAPVVLDIATHDSAAPTLNPHDPAIKQAARAIHQAKLAPMIHADPSDLQVILRDFDLSGRYGPCVGISRLERFERAEKMGLNPPAVVGQVLRTQEGMTDAELAKDLFFGRL</sequence>
<dbReference type="OrthoDB" id="337486at2759"/>
<reference evidence="2 3" key="1">
    <citation type="submission" date="2016-07" db="EMBL/GenBank/DDBJ databases">
        <title>Pervasive Adenine N6-methylation of Active Genes in Fungi.</title>
        <authorList>
            <consortium name="DOE Joint Genome Institute"/>
            <person name="Mondo S.J."/>
            <person name="Dannebaum R.O."/>
            <person name="Kuo R.C."/>
            <person name="Labutti K."/>
            <person name="Haridas S."/>
            <person name="Kuo A."/>
            <person name="Salamov A."/>
            <person name="Ahrendt S.R."/>
            <person name="Lipzen A."/>
            <person name="Sullivan W."/>
            <person name="Andreopoulos W.B."/>
            <person name="Clum A."/>
            <person name="Lindquist E."/>
            <person name="Daum C."/>
            <person name="Ramamoorthy G.K."/>
            <person name="Gryganskyi A."/>
            <person name="Culley D."/>
            <person name="Magnuson J.K."/>
            <person name="James T.Y."/>
            <person name="O'Malley M.A."/>
            <person name="Stajich J.E."/>
            <person name="Spatafora J.W."/>
            <person name="Visel A."/>
            <person name="Grigoriev I.V."/>
        </authorList>
    </citation>
    <scope>NUCLEOTIDE SEQUENCE [LARGE SCALE GENOMIC DNA]</scope>
    <source>
        <strain evidence="2 3">12-1054</strain>
    </source>
</reference>
<keyword evidence="3" id="KW-1185">Reference proteome</keyword>
<dbReference type="GO" id="GO:0000731">
    <property type="term" value="P:DNA synthesis involved in DNA repair"/>
    <property type="evidence" value="ECO:0007669"/>
    <property type="project" value="InterPro"/>
</dbReference>
<feature type="compositionally biased region" description="Low complexity" evidence="1">
    <location>
        <begin position="26"/>
        <end position="36"/>
    </location>
</feature>
<dbReference type="Proteomes" id="UP000193685">
    <property type="component" value="Unassembled WGS sequence"/>
</dbReference>
<accession>A0A1Y2FP10</accession>
<dbReference type="InterPro" id="IPR007218">
    <property type="entry name" value="DNA_pol_delta_4"/>
</dbReference>
<dbReference type="GeneID" id="63783201"/>
<organism evidence="2 3">
    <name type="scientific">Protomyces lactucae-debilis</name>
    <dbReference type="NCBI Taxonomy" id="2754530"/>
    <lineage>
        <taxon>Eukaryota</taxon>
        <taxon>Fungi</taxon>
        <taxon>Dikarya</taxon>
        <taxon>Ascomycota</taxon>
        <taxon>Taphrinomycotina</taxon>
        <taxon>Taphrinomycetes</taxon>
        <taxon>Taphrinales</taxon>
        <taxon>Protomycetaceae</taxon>
        <taxon>Protomyces</taxon>
    </lineage>
</organism>
<evidence type="ECO:0000256" key="1">
    <source>
        <dbReference type="SAM" id="MobiDB-lite"/>
    </source>
</evidence>
<evidence type="ECO:0000313" key="3">
    <source>
        <dbReference type="Proteomes" id="UP000193685"/>
    </source>
</evidence>
<dbReference type="Pfam" id="PF04081">
    <property type="entry name" value="DNA_pol_delta_4"/>
    <property type="match status" value="1"/>
</dbReference>
<name>A0A1Y2FP10_PROLT</name>
<comment type="caution">
    <text evidence="2">The sequence shown here is derived from an EMBL/GenBank/DDBJ whole genome shotgun (WGS) entry which is preliminary data.</text>
</comment>
<dbReference type="PANTHER" id="PTHR14303">
    <property type="entry name" value="DNA POLYMERASE DELTA SUBUNIT 4"/>
    <property type="match status" value="1"/>
</dbReference>
<dbReference type="STRING" id="56484.A0A1Y2FP10"/>
<dbReference type="AlphaFoldDB" id="A0A1Y2FP10"/>
<dbReference type="GO" id="GO:0043625">
    <property type="term" value="C:delta DNA polymerase complex"/>
    <property type="evidence" value="ECO:0007669"/>
    <property type="project" value="TreeGrafter"/>
</dbReference>
<dbReference type="GO" id="GO:0003887">
    <property type="term" value="F:DNA-directed DNA polymerase activity"/>
    <property type="evidence" value="ECO:0007669"/>
    <property type="project" value="TreeGrafter"/>
</dbReference>
<evidence type="ECO:0000313" key="2">
    <source>
        <dbReference type="EMBL" id="ORY85721.1"/>
    </source>
</evidence>
<dbReference type="PANTHER" id="PTHR14303:SF0">
    <property type="entry name" value="DNA POLYMERASE DELTA SUBUNIT 4"/>
    <property type="match status" value="1"/>
</dbReference>
<dbReference type="EMBL" id="MCFI01000004">
    <property type="protein sequence ID" value="ORY85721.1"/>
    <property type="molecule type" value="Genomic_DNA"/>
</dbReference>
<feature type="region of interest" description="Disordered" evidence="1">
    <location>
        <begin position="1"/>
        <end position="36"/>
    </location>
</feature>
<dbReference type="GO" id="GO:0006261">
    <property type="term" value="P:DNA-templated DNA replication"/>
    <property type="evidence" value="ECO:0007669"/>
    <property type="project" value="TreeGrafter"/>
</dbReference>
<dbReference type="RefSeq" id="XP_040727203.1">
    <property type="nucleotide sequence ID" value="XM_040866602.1"/>
</dbReference>
<proteinExistence type="predicted"/>
<protein>
    <submittedName>
        <fullName evidence="2">DNA polymerase delta, subunit 4-domain-containing protein</fullName>
    </submittedName>
</protein>
<gene>
    <name evidence="2" type="ORF">BCR37DRAFT_248498</name>
</gene>